<evidence type="ECO:0000313" key="2">
    <source>
        <dbReference type="EMBL" id="URA10767.1"/>
    </source>
</evidence>
<dbReference type="EMBL" id="CP073355">
    <property type="protein sequence ID" value="URA10767.1"/>
    <property type="molecule type" value="Genomic_DNA"/>
</dbReference>
<feature type="transmembrane region" description="Helical" evidence="1">
    <location>
        <begin position="162"/>
        <end position="180"/>
    </location>
</feature>
<evidence type="ECO:0000256" key="1">
    <source>
        <dbReference type="SAM" id="Phobius"/>
    </source>
</evidence>
<keyword evidence="1" id="KW-1133">Transmembrane helix</keyword>
<evidence type="ECO:0000313" key="3">
    <source>
        <dbReference type="Proteomes" id="UP001056539"/>
    </source>
</evidence>
<proteinExistence type="predicted"/>
<dbReference type="RefSeq" id="WP_271435896.1">
    <property type="nucleotide sequence ID" value="NZ_CP073355.1"/>
</dbReference>
<sequence length="231" mass="26676">MNGEFRFFLALALLGGWLALETSTAVARLLKGKNAWLLAKNNRFMLLAGSMAFVVIEVYAFFQDWIWHRLRLPLEMCLLQWKVSYGVWEVAVFFRPWYAGYFMAIVLWGIYKGLGNYPVTLWFRLVHQRLTRTSILFIGASLGMVAAALGHLVWLFRLLSGPWMVLLFFFTWRGVMAVAYSSVLRGIPRVFIIAVFLVLFIGLGENFLTLIWVMMGVGLVSDWMVRKKETR</sequence>
<dbReference type="AlphaFoldDB" id="A0AAX3BEJ9"/>
<feature type="transmembrane region" description="Helical" evidence="1">
    <location>
        <begin position="100"/>
        <end position="123"/>
    </location>
</feature>
<dbReference type="KEGG" id="taqu:KDW03_02900"/>
<accession>A0AAX3BEJ9</accession>
<reference evidence="2" key="1">
    <citation type="submission" date="2021-04" db="EMBL/GenBank/DDBJ databases">
        <authorList>
            <person name="Postec A."/>
        </authorList>
    </citation>
    <scope>NUCLEOTIDE SEQUENCE</scope>
    <source>
        <strain evidence="2">F1F22</strain>
    </source>
</reference>
<feature type="transmembrane region" description="Helical" evidence="1">
    <location>
        <begin position="135"/>
        <end position="156"/>
    </location>
</feature>
<dbReference type="Proteomes" id="UP001056539">
    <property type="component" value="Chromosome"/>
</dbReference>
<keyword evidence="1" id="KW-0472">Membrane</keyword>
<reference evidence="2" key="2">
    <citation type="submission" date="2022-06" db="EMBL/GenBank/DDBJ databases">
        <title>Thermospira aquatica gen. nov., sp. nov.</title>
        <authorList>
            <person name="Ben Ali Gam Z."/>
            <person name="Labat M."/>
        </authorList>
    </citation>
    <scope>NUCLEOTIDE SEQUENCE</scope>
    <source>
        <strain evidence="2">F1F22</strain>
    </source>
</reference>
<keyword evidence="3" id="KW-1185">Reference proteome</keyword>
<organism evidence="2 3">
    <name type="scientific">Thermospira aquatica</name>
    <dbReference type="NCBI Taxonomy" id="2828656"/>
    <lineage>
        <taxon>Bacteria</taxon>
        <taxon>Pseudomonadati</taxon>
        <taxon>Spirochaetota</taxon>
        <taxon>Spirochaetia</taxon>
        <taxon>Brevinematales</taxon>
        <taxon>Thermospiraceae</taxon>
        <taxon>Thermospira</taxon>
    </lineage>
</organism>
<keyword evidence="1" id="KW-0812">Transmembrane</keyword>
<protein>
    <submittedName>
        <fullName evidence="2">Uncharacterized protein</fullName>
    </submittedName>
</protein>
<feature type="transmembrane region" description="Helical" evidence="1">
    <location>
        <begin position="187"/>
        <end position="203"/>
    </location>
</feature>
<name>A0AAX3BEJ9_9SPIR</name>
<feature type="transmembrane region" description="Helical" evidence="1">
    <location>
        <begin position="43"/>
        <end position="62"/>
    </location>
</feature>
<gene>
    <name evidence="2" type="ORF">KDW03_02900</name>
</gene>